<comment type="caution">
    <text evidence="2">The sequence shown here is derived from an EMBL/GenBank/DDBJ whole genome shotgun (WGS) entry which is preliminary data.</text>
</comment>
<evidence type="ECO:0000256" key="1">
    <source>
        <dbReference type="SAM" id="Phobius"/>
    </source>
</evidence>
<keyword evidence="3" id="KW-1185">Reference proteome</keyword>
<name>A0ABD5RS34_9EURY</name>
<feature type="transmembrane region" description="Helical" evidence="1">
    <location>
        <begin position="12"/>
        <end position="34"/>
    </location>
</feature>
<proteinExistence type="predicted"/>
<evidence type="ECO:0008006" key="4">
    <source>
        <dbReference type="Google" id="ProtNLM"/>
    </source>
</evidence>
<dbReference type="AlphaFoldDB" id="A0ABD5RS34"/>
<protein>
    <recommendedName>
        <fullName evidence="4">XapX domain-containing protein</fullName>
    </recommendedName>
</protein>
<dbReference type="RefSeq" id="WP_247417564.1">
    <property type="nucleotide sequence ID" value="NZ_JALLGW010000001.1"/>
</dbReference>
<sequence>MSALTLVALSDTLRTAVAAAFVATALFVLFTLFAPDPTDPTVTPPALALAVGGGVLVAHRTVSSQGE</sequence>
<evidence type="ECO:0000313" key="2">
    <source>
        <dbReference type="EMBL" id="MFC5973253.1"/>
    </source>
</evidence>
<gene>
    <name evidence="2" type="ORF">ACFPYI_18130</name>
</gene>
<dbReference type="EMBL" id="JBHSQH010000001">
    <property type="protein sequence ID" value="MFC5973253.1"/>
    <property type="molecule type" value="Genomic_DNA"/>
</dbReference>
<dbReference type="Proteomes" id="UP001596099">
    <property type="component" value="Unassembled WGS sequence"/>
</dbReference>
<keyword evidence="1" id="KW-1133">Transmembrane helix</keyword>
<evidence type="ECO:0000313" key="3">
    <source>
        <dbReference type="Proteomes" id="UP001596099"/>
    </source>
</evidence>
<reference evidence="2 3" key="1">
    <citation type="journal article" date="2019" name="Int. J. Syst. Evol. Microbiol.">
        <title>The Global Catalogue of Microorganisms (GCM) 10K type strain sequencing project: providing services to taxonomists for standard genome sequencing and annotation.</title>
        <authorList>
            <consortium name="The Broad Institute Genomics Platform"/>
            <consortium name="The Broad Institute Genome Sequencing Center for Infectious Disease"/>
            <person name="Wu L."/>
            <person name="Ma J."/>
        </authorList>
    </citation>
    <scope>NUCLEOTIDE SEQUENCE [LARGE SCALE GENOMIC DNA]</scope>
    <source>
        <strain evidence="2 3">CGMCC 1.12543</strain>
    </source>
</reference>
<keyword evidence="1" id="KW-0472">Membrane</keyword>
<keyword evidence="1" id="KW-0812">Transmembrane</keyword>
<accession>A0ABD5RS34</accession>
<organism evidence="2 3">
    <name type="scientific">Halomarina salina</name>
    <dbReference type="NCBI Taxonomy" id="1872699"/>
    <lineage>
        <taxon>Archaea</taxon>
        <taxon>Methanobacteriati</taxon>
        <taxon>Methanobacteriota</taxon>
        <taxon>Stenosarchaea group</taxon>
        <taxon>Halobacteria</taxon>
        <taxon>Halobacteriales</taxon>
        <taxon>Natronomonadaceae</taxon>
        <taxon>Halomarina</taxon>
    </lineage>
</organism>